<protein>
    <recommendedName>
        <fullName evidence="1">Dynamin stalk domain-containing protein</fullName>
    </recommendedName>
</protein>
<dbReference type="Proteomes" id="UP001457282">
    <property type="component" value="Unassembled WGS sequence"/>
</dbReference>
<keyword evidence="3" id="KW-1185">Reference proteome</keyword>
<reference evidence="2 3" key="1">
    <citation type="journal article" date="2023" name="G3 (Bethesda)">
        <title>A chromosome-length genome assembly and annotation of blackberry (Rubus argutus, cv. 'Hillquist').</title>
        <authorList>
            <person name="Bruna T."/>
            <person name="Aryal R."/>
            <person name="Dudchenko O."/>
            <person name="Sargent D.J."/>
            <person name="Mead D."/>
            <person name="Buti M."/>
            <person name="Cavallini A."/>
            <person name="Hytonen T."/>
            <person name="Andres J."/>
            <person name="Pham M."/>
            <person name="Weisz D."/>
            <person name="Mascagni F."/>
            <person name="Usai G."/>
            <person name="Natali L."/>
            <person name="Bassil N."/>
            <person name="Fernandez G.E."/>
            <person name="Lomsadze A."/>
            <person name="Armour M."/>
            <person name="Olukolu B."/>
            <person name="Poorten T."/>
            <person name="Britton C."/>
            <person name="Davik J."/>
            <person name="Ashrafi H."/>
            <person name="Aiden E.L."/>
            <person name="Borodovsky M."/>
            <person name="Worthington M."/>
        </authorList>
    </citation>
    <scope>NUCLEOTIDE SEQUENCE [LARGE SCALE GENOMIC DNA]</scope>
    <source>
        <strain evidence="2">PI 553951</strain>
    </source>
</reference>
<evidence type="ECO:0000313" key="3">
    <source>
        <dbReference type="Proteomes" id="UP001457282"/>
    </source>
</evidence>
<dbReference type="InterPro" id="IPR000375">
    <property type="entry name" value="Dynamin_stalk"/>
</dbReference>
<name>A0AAW1X1B8_RUBAR</name>
<dbReference type="Pfam" id="PF01031">
    <property type="entry name" value="Dynamin_M"/>
    <property type="match status" value="1"/>
</dbReference>
<feature type="domain" description="Dynamin stalk" evidence="1">
    <location>
        <begin position="37"/>
        <end position="242"/>
    </location>
</feature>
<proteinExistence type="predicted"/>
<sequence length="398" mass="45950">MGGENKEAVYSNEKITLVLDAAKEEGIIIPVSTRARDLPEIGKKINDKLNSRLAELNFLPASITSIDEASFTFMQMVAMTKESLRKILVRGDFGEFPDEEIMHGTAKLAEMLTQFSNELDQFHHNSCLCDLKSNFLETEINYSLHSQEEKAGSLSDDAVRKDLVDDDARKKKEEEYSLMNSRFLNTVWCYIEQVMFGVLMKHIGRYTHLHFEISSLSYILLGKMRCRTGQWITETREMKETLVKDRGYRPELLSEHNSLISNCMKFIYGVLDDKKKPSSIVVEGIGEIEVESLRKYSPDILSRAFCVKMKEIERWKMYTRIYVEAMASHLKLSIANLVDTYMDADMLDMQKLKEPEYGLGLKEMLEKYPLEREDLKHRIEKLKNAKEICDGIVNAFNL</sequence>
<evidence type="ECO:0000259" key="1">
    <source>
        <dbReference type="Pfam" id="PF01031"/>
    </source>
</evidence>
<comment type="caution">
    <text evidence="2">The sequence shown here is derived from an EMBL/GenBank/DDBJ whole genome shotgun (WGS) entry which is preliminary data.</text>
</comment>
<evidence type="ECO:0000313" key="2">
    <source>
        <dbReference type="EMBL" id="KAK9930417.1"/>
    </source>
</evidence>
<accession>A0AAW1X1B8</accession>
<dbReference type="AlphaFoldDB" id="A0AAW1X1B8"/>
<gene>
    <name evidence="2" type="ORF">M0R45_027455</name>
</gene>
<dbReference type="EMBL" id="JBEDUW010000005">
    <property type="protein sequence ID" value="KAK9930417.1"/>
    <property type="molecule type" value="Genomic_DNA"/>
</dbReference>
<organism evidence="2 3">
    <name type="scientific">Rubus argutus</name>
    <name type="common">Southern blackberry</name>
    <dbReference type="NCBI Taxonomy" id="59490"/>
    <lineage>
        <taxon>Eukaryota</taxon>
        <taxon>Viridiplantae</taxon>
        <taxon>Streptophyta</taxon>
        <taxon>Embryophyta</taxon>
        <taxon>Tracheophyta</taxon>
        <taxon>Spermatophyta</taxon>
        <taxon>Magnoliopsida</taxon>
        <taxon>eudicotyledons</taxon>
        <taxon>Gunneridae</taxon>
        <taxon>Pentapetalae</taxon>
        <taxon>rosids</taxon>
        <taxon>fabids</taxon>
        <taxon>Rosales</taxon>
        <taxon>Rosaceae</taxon>
        <taxon>Rosoideae</taxon>
        <taxon>Rosoideae incertae sedis</taxon>
        <taxon>Rubus</taxon>
    </lineage>
</organism>